<evidence type="ECO:0000256" key="1">
    <source>
        <dbReference type="SAM" id="Phobius"/>
    </source>
</evidence>
<accession>S3DFV1</accession>
<dbReference type="AlphaFoldDB" id="S3DFV1"/>
<gene>
    <name evidence="3" type="ORF">GLAREA_01435</name>
</gene>
<evidence type="ECO:0000259" key="2">
    <source>
        <dbReference type="Pfam" id="PF20237"/>
    </source>
</evidence>
<dbReference type="HOGENOM" id="CLU_692716_0_0_1"/>
<keyword evidence="1" id="KW-0812">Transmembrane</keyword>
<protein>
    <recommendedName>
        <fullName evidence="2">DUF6594 domain-containing protein</fullName>
    </recommendedName>
</protein>
<reference evidence="3 4" key="1">
    <citation type="journal article" date="2013" name="BMC Genomics">
        <title>Genomics-driven discovery of the pneumocandin biosynthetic gene cluster in the fungus Glarea lozoyensis.</title>
        <authorList>
            <person name="Chen L."/>
            <person name="Yue Q."/>
            <person name="Zhang X."/>
            <person name="Xiang M."/>
            <person name="Wang C."/>
            <person name="Li S."/>
            <person name="Che Y."/>
            <person name="Ortiz-Lopez F.J."/>
            <person name="Bills G.F."/>
            <person name="Liu X."/>
            <person name="An Z."/>
        </authorList>
    </citation>
    <scope>NUCLEOTIDE SEQUENCE [LARGE SCALE GENOMIC DNA]</scope>
    <source>
        <strain evidence="4">ATCC 20868 / MF5171</strain>
    </source>
</reference>
<dbReference type="RefSeq" id="XP_008086842.1">
    <property type="nucleotide sequence ID" value="XM_008088651.1"/>
</dbReference>
<organism evidence="3 4">
    <name type="scientific">Glarea lozoyensis (strain ATCC 20868 / MF5171)</name>
    <dbReference type="NCBI Taxonomy" id="1116229"/>
    <lineage>
        <taxon>Eukaryota</taxon>
        <taxon>Fungi</taxon>
        <taxon>Dikarya</taxon>
        <taxon>Ascomycota</taxon>
        <taxon>Pezizomycotina</taxon>
        <taxon>Leotiomycetes</taxon>
        <taxon>Helotiales</taxon>
        <taxon>Helotiaceae</taxon>
        <taxon>Glarea</taxon>
    </lineage>
</organism>
<proteinExistence type="predicted"/>
<dbReference type="PANTHER" id="PTHR34502">
    <property type="entry name" value="DUF6594 DOMAIN-CONTAINING PROTEIN-RELATED"/>
    <property type="match status" value="1"/>
</dbReference>
<feature type="transmembrane region" description="Helical" evidence="1">
    <location>
        <begin position="348"/>
        <end position="367"/>
    </location>
</feature>
<keyword evidence="4" id="KW-1185">Reference proteome</keyword>
<feature type="transmembrane region" description="Helical" evidence="1">
    <location>
        <begin position="322"/>
        <end position="341"/>
    </location>
</feature>
<dbReference type="EMBL" id="KE145371">
    <property type="protein sequence ID" value="EPE25523.1"/>
    <property type="molecule type" value="Genomic_DNA"/>
</dbReference>
<dbReference type="Pfam" id="PF20237">
    <property type="entry name" value="DUF6594"/>
    <property type="match status" value="1"/>
</dbReference>
<sequence>MTTPRRSSAPIEPDPSIFQHLRSGAYRSSYDGASWGRNQQTQTIDIGSPRLANQHQRVASDETKFLSPVSNSATFSNEVDAVDIEANAGAEAADNASQPAHPLANRRNPNYDLFKTISEDYKMLENGIPRLGGFLHSNDSFDMHRQFATEASEHLVAYQIEIHLMSAEIREMQKRYARPGEETNSNLWSTRNPDPDYKEKIQERLKLLITYYDLLLKYNQVKALEKVADHDYTSVRKWMGMNFPLGSKEERYLYVKEDFVAILGSNSGNRNSKLEGIIKQKLAEWNWPWVKFMLRDKRKDAAAEDPAIFHGSSARLSIAAKIGISLLAISIMLAPVLVIFLCELSRALQAAIVAVFLAACVAVMVVMEELTEHTLFLCIAAYGAILVAILGNVMSRKA</sequence>
<dbReference type="Proteomes" id="UP000016922">
    <property type="component" value="Unassembled WGS sequence"/>
</dbReference>
<dbReference type="InterPro" id="IPR046529">
    <property type="entry name" value="DUF6594"/>
</dbReference>
<name>S3DFV1_GLAL2</name>
<evidence type="ECO:0000313" key="4">
    <source>
        <dbReference type="Proteomes" id="UP000016922"/>
    </source>
</evidence>
<keyword evidence="1" id="KW-0472">Membrane</keyword>
<dbReference type="OrthoDB" id="3533814at2759"/>
<feature type="transmembrane region" description="Helical" evidence="1">
    <location>
        <begin position="373"/>
        <end position="393"/>
    </location>
</feature>
<dbReference type="PANTHER" id="PTHR34502:SF3">
    <property type="entry name" value="DUF6594 DOMAIN-CONTAINING PROTEIN"/>
    <property type="match status" value="1"/>
</dbReference>
<dbReference type="KEGG" id="glz:GLAREA_01435"/>
<dbReference type="GeneID" id="19460493"/>
<keyword evidence="1" id="KW-1133">Transmembrane helix</keyword>
<feature type="domain" description="DUF6594" evidence="2">
    <location>
        <begin position="129"/>
        <end position="387"/>
    </location>
</feature>
<evidence type="ECO:0000313" key="3">
    <source>
        <dbReference type="EMBL" id="EPE25523.1"/>
    </source>
</evidence>